<proteinExistence type="predicted"/>
<dbReference type="GO" id="GO:0005886">
    <property type="term" value="C:plasma membrane"/>
    <property type="evidence" value="ECO:0007669"/>
    <property type="project" value="UniProtKB-SubCell"/>
</dbReference>
<comment type="subcellular location">
    <subcellularLocation>
        <location evidence="1">Cell membrane</location>
        <topology evidence="1">Multi-pass membrane protein</topology>
    </subcellularLocation>
</comment>
<dbReference type="InterPro" id="IPR001123">
    <property type="entry name" value="LeuE-type"/>
</dbReference>
<feature type="transmembrane region" description="Helical" evidence="6">
    <location>
        <begin position="156"/>
        <end position="184"/>
    </location>
</feature>
<evidence type="ECO:0000313" key="8">
    <source>
        <dbReference type="Proteomes" id="UP000294508"/>
    </source>
</evidence>
<evidence type="ECO:0000256" key="5">
    <source>
        <dbReference type="ARBA" id="ARBA00023136"/>
    </source>
</evidence>
<evidence type="ECO:0000256" key="4">
    <source>
        <dbReference type="ARBA" id="ARBA00022989"/>
    </source>
</evidence>
<evidence type="ECO:0000313" key="7">
    <source>
        <dbReference type="EMBL" id="TCO32714.1"/>
    </source>
</evidence>
<evidence type="ECO:0000256" key="6">
    <source>
        <dbReference type="SAM" id="Phobius"/>
    </source>
</evidence>
<accession>A0A4R2HNI8</accession>
<keyword evidence="5 6" id="KW-0472">Membrane</keyword>
<dbReference type="OrthoDB" id="3175972at2"/>
<feature type="transmembrane region" description="Helical" evidence="6">
    <location>
        <begin position="71"/>
        <end position="91"/>
    </location>
</feature>
<sequence length="214" mass="22300">MELSIVLAFVVAVFFVSVVPGPDMLFIVANAAVGGRRAGVVAAAGMSTGLAVHTVAASLGLGALIQAAPQVLNGVRVAGAAFLLYLAYLTWRASRQEVSEAGDALELPKRTLRKTYVMATLTNLANPKVILFYLAFLPQFLTTGAGSWPVTLQFLVLGAVFIAVGFPVDASAGLLAGSLATTLFRAGSKVRRRLERVCAGIFTALAARLAADIH</sequence>
<evidence type="ECO:0000256" key="3">
    <source>
        <dbReference type="ARBA" id="ARBA00022692"/>
    </source>
</evidence>
<evidence type="ECO:0000256" key="1">
    <source>
        <dbReference type="ARBA" id="ARBA00004651"/>
    </source>
</evidence>
<dbReference type="PIRSF" id="PIRSF006324">
    <property type="entry name" value="LeuE"/>
    <property type="match status" value="1"/>
</dbReference>
<organism evidence="7 8">
    <name type="scientific">Kribbella steppae</name>
    <dbReference type="NCBI Taxonomy" id="2512223"/>
    <lineage>
        <taxon>Bacteria</taxon>
        <taxon>Bacillati</taxon>
        <taxon>Actinomycetota</taxon>
        <taxon>Actinomycetes</taxon>
        <taxon>Propionibacteriales</taxon>
        <taxon>Kribbellaceae</taxon>
        <taxon>Kribbella</taxon>
    </lineage>
</organism>
<dbReference type="PANTHER" id="PTHR30086">
    <property type="entry name" value="ARGININE EXPORTER PROTEIN ARGO"/>
    <property type="match status" value="1"/>
</dbReference>
<dbReference type="EMBL" id="SLWN01000004">
    <property type="protein sequence ID" value="TCO32714.1"/>
    <property type="molecule type" value="Genomic_DNA"/>
</dbReference>
<protein>
    <submittedName>
        <fullName evidence="7">Threonine/homoserine/homoserine lactone efflux protein</fullName>
    </submittedName>
</protein>
<dbReference type="Pfam" id="PF01810">
    <property type="entry name" value="LysE"/>
    <property type="match status" value="1"/>
</dbReference>
<keyword evidence="3 6" id="KW-0812">Transmembrane</keyword>
<dbReference type="Proteomes" id="UP000294508">
    <property type="component" value="Unassembled WGS sequence"/>
</dbReference>
<feature type="transmembrane region" description="Helical" evidence="6">
    <location>
        <begin position="6"/>
        <end position="28"/>
    </location>
</feature>
<reference evidence="7 8" key="1">
    <citation type="journal article" date="2015" name="Stand. Genomic Sci.">
        <title>Genomic Encyclopedia of Bacterial and Archaeal Type Strains, Phase III: the genomes of soil and plant-associated and newly described type strains.</title>
        <authorList>
            <person name="Whitman W.B."/>
            <person name="Woyke T."/>
            <person name="Klenk H.P."/>
            <person name="Zhou Y."/>
            <person name="Lilburn T.G."/>
            <person name="Beck B.J."/>
            <person name="De Vos P."/>
            <person name="Vandamme P."/>
            <person name="Eisen J.A."/>
            <person name="Garrity G."/>
            <person name="Hugenholtz P."/>
            <person name="Kyrpides N.C."/>
        </authorList>
    </citation>
    <scope>NUCLEOTIDE SEQUENCE [LARGE SCALE GENOMIC DNA]</scope>
    <source>
        <strain evidence="7 8">VKM Ac-2572</strain>
    </source>
</reference>
<keyword evidence="8" id="KW-1185">Reference proteome</keyword>
<evidence type="ECO:0000256" key="2">
    <source>
        <dbReference type="ARBA" id="ARBA00022475"/>
    </source>
</evidence>
<keyword evidence="4 6" id="KW-1133">Transmembrane helix</keyword>
<dbReference type="PANTHER" id="PTHR30086:SF20">
    <property type="entry name" value="ARGININE EXPORTER PROTEIN ARGO-RELATED"/>
    <property type="match status" value="1"/>
</dbReference>
<name>A0A4R2HNI8_9ACTN</name>
<dbReference type="RefSeq" id="WP_132209478.1">
    <property type="nucleotide sequence ID" value="NZ_SLWN01000004.1"/>
</dbReference>
<gene>
    <name evidence="7" type="ORF">EV652_104320</name>
</gene>
<keyword evidence="2" id="KW-1003">Cell membrane</keyword>
<feature type="transmembrane region" description="Helical" evidence="6">
    <location>
        <begin position="40"/>
        <end position="65"/>
    </location>
</feature>
<dbReference type="AlphaFoldDB" id="A0A4R2HNI8"/>
<dbReference type="GO" id="GO:0015171">
    <property type="term" value="F:amino acid transmembrane transporter activity"/>
    <property type="evidence" value="ECO:0007669"/>
    <property type="project" value="TreeGrafter"/>
</dbReference>
<comment type="caution">
    <text evidence="7">The sequence shown here is derived from an EMBL/GenBank/DDBJ whole genome shotgun (WGS) entry which is preliminary data.</text>
</comment>